<evidence type="ECO:0000313" key="6">
    <source>
        <dbReference type="EMBL" id="MBK1791175.1"/>
    </source>
</evidence>
<dbReference type="Gene3D" id="3.40.50.300">
    <property type="entry name" value="P-loop containing nucleotide triphosphate hydrolases"/>
    <property type="match status" value="1"/>
</dbReference>
<dbReference type="SUPFAM" id="SSF52540">
    <property type="entry name" value="P-loop containing nucleoside triphosphate hydrolases"/>
    <property type="match status" value="1"/>
</dbReference>
<dbReference type="PROSITE" id="PS00211">
    <property type="entry name" value="ABC_TRANSPORTER_1"/>
    <property type="match status" value="1"/>
</dbReference>
<dbReference type="InterPro" id="IPR005670">
    <property type="entry name" value="PstB-like"/>
</dbReference>
<dbReference type="CDD" id="cd03260">
    <property type="entry name" value="ABC_PstB_phosphate_transporter"/>
    <property type="match status" value="1"/>
</dbReference>
<dbReference type="InterPro" id="IPR027417">
    <property type="entry name" value="P-loop_NTPase"/>
</dbReference>
<dbReference type="InterPro" id="IPR017871">
    <property type="entry name" value="ABC_transporter-like_CS"/>
</dbReference>
<dbReference type="PROSITE" id="PS50893">
    <property type="entry name" value="ABC_TRANSPORTER_2"/>
    <property type="match status" value="1"/>
</dbReference>
<evidence type="ECO:0000313" key="7">
    <source>
        <dbReference type="Proteomes" id="UP000624703"/>
    </source>
</evidence>
<keyword evidence="2" id="KW-0592">Phosphate transport</keyword>
<dbReference type="EMBL" id="JAENIM010000039">
    <property type="protein sequence ID" value="MBK1791175.1"/>
    <property type="molecule type" value="Genomic_DNA"/>
</dbReference>
<proteinExistence type="predicted"/>
<gene>
    <name evidence="6" type="ORF">JIN82_08430</name>
</gene>
<protein>
    <submittedName>
        <fullName evidence="6">Phosphate ABC transporter ATP-binding protein</fullName>
    </submittedName>
</protein>
<sequence>MIHSNKSMPANKIIGNVSELEVALDNKVVIKCDQLEIYQNKIHVLTGPSGSGKSTFLRALNRLNDCLSNARTRGSICLQIDGKETSIDKLKPTQLPHLRRKVGMVFQSPNPLPVSIEKNMLLPLRAAYKLSKPEEQEITQQALQLAGLWHEVKDRMHLAADKLSGGQQQRLCLARTLALQPEILLLDEPTASLDPQMTEQIEDTILQLADRFTIVTVSHSLAQTSKLADFIIKAEDGIISASQPT</sequence>
<keyword evidence="7" id="KW-1185">Reference proteome</keyword>
<evidence type="ECO:0000256" key="4">
    <source>
        <dbReference type="ARBA" id="ARBA00022840"/>
    </source>
</evidence>
<dbReference type="RefSeq" id="WP_200311189.1">
    <property type="nucleotide sequence ID" value="NZ_JAENIM010000039.1"/>
</dbReference>
<dbReference type="SMART" id="SM00382">
    <property type="entry name" value="AAA"/>
    <property type="match status" value="1"/>
</dbReference>
<dbReference type="GO" id="GO:0016887">
    <property type="term" value="F:ATP hydrolysis activity"/>
    <property type="evidence" value="ECO:0007669"/>
    <property type="project" value="InterPro"/>
</dbReference>
<dbReference type="GO" id="GO:0005315">
    <property type="term" value="F:phosphate transmembrane transporter activity"/>
    <property type="evidence" value="ECO:0007669"/>
    <property type="project" value="InterPro"/>
</dbReference>
<keyword evidence="4 6" id="KW-0067">ATP-binding</keyword>
<dbReference type="PANTHER" id="PTHR43423:SF1">
    <property type="entry name" value="ABC TRANSPORTER I FAMILY MEMBER 17"/>
    <property type="match status" value="1"/>
</dbReference>
<keyword evidence="1" id="KW-0813">Transport</keyword>
<comment type="caution">
    <text evidence="6">The sequence shown here is derived from an EMBL/GenBank/DDBJ whole genome shotgun (WGS) entry which is preliminary data.</text>
</comment>
<feature type="domain" description="ABC transporter" evidence="5">
    <location>
        <begin position="15"/>
        <end position="245"/>
    </location>
</feature>
<dbReference type="GO" id="GO:0035435">
    <property type="term" value="P:phosphate ion transmembrane transport"/>
    <property type="evidence" value="ECO:0007669"/>
    <property type="project" value="InterPro"/>
</dbReference>
<dbReference type="AlphaFoldDB" id="A0A8J7SI25"/>
<dbReference type="PANTHER" id="PTHR43423">
    <property type="entry name" value="ABC TRANSPORTER I FAMILY MEMBER 17"/>
    <property type="match status" value="1"/>
</dbReference>
<dbReference type="GO" id="GO:0005524">
    <property type="term" value="F:ATP binding"/>
    <property type="evidence" value="ECO:0007669"/>
    <property type="project" value="UniProtKB-KW"/>
</dbReference>
<evidence type="ECO:0000256" key="2">
    <source>
        <dbReference type="ARBA" id="ARBA00022592"/>
    </source>
</evidence>
<keyword evidence="3" id="KW-0547">Nucleotide-binding</keyword>
<evidence type="ECO:0000256" key="1">
    <source>
        <dbReference type="ARBA" id="ARBA00022448"/>
    </source>
</evidence>
<evidence type="ECO:0000259" key="5">
    <source>
        <dbReference type="PROSITE" id="PS50893"/>
    </source>
</evidence>
<evidence type="ECO:0000256" key="3">
    <source>
        <dbReference type="ARBA" id="ARBA00022741"/>
    </source>
</evidence>
<dbReference type="GO" id="GO:0016020">
    <property type="term" value="C:membrane"/>
    <property type="evidence" value="ECO:0007669"/>
    <property type="project" value="InterPro"/>
</dbReference>
<dbReference type="InterPro" id="IPR003593">
    <property type="entry name" value="AAA+_ATPase"/>
</dbReference>
<name>A0A8J7SI25_9BACT</name>
<dbReference type="InterPro" id="IPR003439">
    <property type="entry name" value="ABC_transporter-like_ATP-bd"/>
</dbReference>
<organism evidence="6 7">
    <name type="scientific">Persicirhabdus sediminis</name>
    <dbReference type="NCBI Taxonomy" id="454144"/>
    <lineage>
        <taxon>Bacteria</taxon>
        <taxon>Pseudomonadati</taxon>
        <taxon>Verrucomicrobiota</taxon>
        <taxon>Verrucomicrobiia</taxon>
        <taxon>Verrucomicrobiales</taxon>
        <taxon>Verrucomicrobiaceae</taxon>
        <taxon>Persicirhabdus</taxon>
    </lineage>
</organism>
<reference evidence="6" key="1">
    <citation type="submission" date="2021-01" db="EMBL/GenBank/DDBJ databases">
        <title>Modified the classification status of verrucomicrobia.</title>
        <authorList>
            <person name="Feng X."/>
        </authorList>
    </citation>
    <scope>NUCLEOTIDE SEQUENCE</scope>
    <source>
        <strain evidence="6">_KCTC 22039</strain>
    </source>
</reference>
<accession>A0A8J7SI25</accession>
<dbReference type="Proteomes" id="UP000624703">
    <property type="component" value="Unassembled WGS sequence"/>
</dbReference>
<dbReference type="Pfam" id="PF00005">
    <property type="entry name" value="ABC_tran"/>
    <property type="match status" value="1"/>
</dbReference>